<dbReference type="Proteomes" id="UP000026962">
    <property type="component" value="Chromosome 8"/>
</dbReference>
<sequence>MEEFCTYQDSGGDLRLYRIYRRIPSLQPLPPLVQRRQQHQVGLEGQFSQMCSLRRLVLMITIVVGMSALAM</sequence>
<dbReference type="EnsemblPlants" id="OPUNC08G02620.1">
    <property type="protein sequence ID" value="OPUNC08G02620.1"/>
    <property type="gene ID" value="OPUNC08G02620"/>
</dbReference>
<organism evidence="1">
    <name type="scientific">Oryza punctata</name>
    <name type="common">Red rice</name>
    <dbReference type="NCBI Taxonomy" id="4537"/>
    <lineage>
        <taxon>Eukaryota</taxon>
        <taxon>Viridiplantae</taxon>
        <taxon>Streptophyta</taxon>
        <taxon>Embryophyta</taxon>
        <taxon>Tracheophyta</taxon>
        <taxon>Spermatophyta</taxon>
        <taxon>Magnoliopsida</taxon>
        <taxon>Liliopsida</taxon>
        <taxon>Poales</taxon>
        <taxon>Poaceae</taxon>
        <taxon>BOP clade</taxon>
        <taxon>Oryzoideae</taxon>
        <taxon>Oryzeae</taxon>
        <taxon>Oryzinae</taxon>
        <taxon>Oryza</taxon>
    </lineage>
</organism>
<evidence type="ECO:0000313" key="2">
    <source>
        <dbReference type="Proteomes" id="UP000026962"/>
    </source>
</evidence>
<dbReference type="HOGENOM" id="CLU_2744407_0_0_1"/>
<accession>A0A0E0LR66</accession>
<protein>
    <submittedName>
        <fullName evidence="1">Uncharacterized protein</fullName>
    </submittedName>
</protein>
<keyword evidence="2" id="KW-1185">Reference proteome</keyword>
<evidence type="ECO:0000313" key="1">
    <source>
        <dbReference type="EnsemblPlants" id="OPUNC08G02620.1"/>
    </source>
</evidence>
<dbReference type="AlphaFoldDB" id="A0A0E0LR66"/>
<reference evidence="1" key="2">
    <citation type="submission" date="2018-05" db="EMBL/GenBank/DDBJ databases">
        <title>OpunRS2 (Oryza punctata Reference Sequence Version 2).</title>
        <authorList>
            <person name="Zhang J."/>
            <person name="Kudrna D."/>
            <person name="Lee S."/>
            <person name="Talag J."/>
            <person name="Welchert J."/>
            <person name="Wing R.A."/>
        </authorList>
    </citation>
    <scope>NUCLEOTIDE SEQUENCE [LARGE SCALE GENOMIC DNA]</scope>
</reference>
<name>A0A0E0LR66_ORYPU</name>
<dbReference type="Gramene" id="OPUNC08G02620.1">
    <property type="protein sequence ID" value="OPUNC08G02620.1"/>
    <property type="gene ID" value="OPUNC08G02620"/>
</dbReference>
<reference evidence="1" key="1">
    <citation type="submission" date="2015-04" db="UniProtKB">
        <authorList>
            <consortium name="EnsemblPlants"/>
        </authorList>
    </citation>
    <scope>IDENTIFICATION</scope>
</reference>
<proteinExistence type="predicted"/>
<dbReference type="STRING" id="4537.A0A0E0LR66"/>